<dbReference type="AlphaFoldDB" id="A0A183U4Z5"/>
<sequence>MSTEDAVINDPWSVFAEPIEGEFPQSSQSTGSAETSLAQLWKSRRRVSNGKWRWMCDVCDVVDAGYDTHLGDSLNSLIVNFRFMASEYSIRLRPSRDFPESAPEVDSTLGAAFEIDWDENATLLSTCSEFAEHCSLLDTAVVECSEVEYPFKFVEWKIHPEEADCIMVEMDFMDDESKLEARLTFAVEWRSPRSLPRSIQCSEPNLLRAVSFDRWDPTLTFMENLECLFIKHEDESEMP</sequence>
<gene>
    <name evidence="1" type="ORF">TCNE_LOCUS3565</name>
</gene>
<reference evidence="1 2" key="2">
    <citation type="submission" date="2018-11" db="EMBL/GenBank/DDBJ databases">
        <authorList>
            <consortium name="Pathogen Informatics"/>
        </authorList>
    </citation>
    <scope>NUCLEOTIDE SEQUENCE [LARGE SCALE GENOMIC DNA]</scope>
</reference>
<evidence type="ECO:0000313" key="1">
    <source>
        <dbReference type="EMBL" id="VDM29282.1"/>
    </source>
</evidence>
<dbReference type="Proteomes" id="UP000050794">
    <property type="component" value="Unassembled WGS sequence"/>
</dbReference>
<protein>
    <submittedName>
        <fullName evidence="3">RWD domain-containing protein</fullName>
    </submittedName>
</protein>
<proteinExistence type="predicted"/>
<organism evidence="2 3">
    <name type="scientific">Toxocara canis</name>
    <name type="common">Canine roundworm</name>
    <dbReference type="NCBI Taxonomy" id="6265"/>
    <lineage>
        <taxon>Eukaryota</taxon>
        <taxon>Metazoa</taxon>
        <taxon>Ecdysozoa</taxon>
        <taxon>Nematoda</taxon>
        <taxon>Chromadorea</taxon>
        <taxon>Rhabditida</taxon>
        <taxon>Spirurina</taxon>
        <taxon>Ascaridomorpha</taxon>
        <taxon>Ascaridoidea</taxon>
        <taxon>Toxocaridae</taxon>
        <taxon>Toxocara</taxon>
    </lineage>
</organism>
<name>A0A183U4Z5_TOXCA</name>
<keyword evidence="2" id="KW-1185">Reference proteome</keyword>
<dbReference type="WBParaSite" id="TCNE_0000356501-mRNA-1">
    <property type="protein sequence ID" value="TCNE_0000356501-mRNA-1"/>
    <property type="gene ID" value="TCNE_0000356501"/>
</dbReference>
<evidence type="ECO:0000313" key="3">
    <source>
        <dbReference type="WBParaSite" id="TCNE_0000356501-mRNA-1"/>
    </source>
</evidence>
<evidence type="ECO:0000313" key="2">
    <source>
        <dbReference type="Proteomes" id="UP000050794"/>
    </source>
</evidence>
<reference evidence="3" key="1">
    <citation type="submission" date="2016-06" db="UniProtKB">
        <authorList>
            <consortium name="WormBaseParasite"/>
        </authorList>
    </citation>
    <scope>IDENTIFICATION</scope>
</reference>
<dbReference type="EMBL" id="UYWY01004696">
    <property type="protein sequence ID" value="VDM29282.1"/>
    <property type="molecule type" value="Genomic_DNA"/>
</dbReference>
<accession>A0A183U4Z5</accession>